<dbReference type="EMBL" id="BMAO01005310">
    <property type="protein sequence ID" value="GFR00653.1"/>
    <property type="molecule type" value="Genomic_DNA"/>
</dbReference>
<dbReference type="InterPro" id="IPR013320">
    <property type="entry name" value="ConA-like_dom_sf"/>
</dbReference>
<dbReference type="InterPro" id="IPR048287">
    <property type="entry name" value="TSPN-like_N"/>
</dbReference>
<evidence type="ECO:0000313" key="3">
    <source>
        <dbReference type="EMBL" id="GFR00653.1"/>
    </source>
</evidence>
<evidence type="ECO:0000259" key="2">
    <source>
        <dbReference type="SMART" id="SM00210"/>
    </source>
</evidence>
<protein>
    <submittedName>
        <fullName evidence="3">Collagen alpha-1(XV) chain</fullName>
    </submittedName>
</protein>
<dbReference type="AlphaFoldDB" id="A0A8X6ITE0"/>
<gene>
    <name evidence="3" type="primary">Col15a1</name>
    <name evidence="3" type="ORF">TNCT_530081</name>
</gene>
<dbReference type="Gene3D" id="2.60.120.200">
    <property type="match status" value="1"/>
</dbReference>
<reference evidence="3" key="1">
    <citation type="submission" date="2020-07" db="EMBL/GenBank/DDBJ databases">
        <title>Multicomponent nature underlies the extraordinary mechanical properties of spider dragline silk.</title>
        <authorList>
            <person name="Kono N."/>
            <person name="Nakamura H."/>
            <person name="Mori M."/>
            <person name="Yoshida Y."/>
            <person name="Ohtoshi R."/>
            <person name="Malay A.D."/>
            <person name="Moran D.A.P."/>
            <person name="Tomita M."/>
            <person name="Numata K."/>
            <person name="Arakawa K."/>
        </authorList>
    </citation>
    <scope>NUCLEOTIDE SEQUENCE</scope>
</reference>
<evidence type="ECO:0000313" key="4">
    <source>
        <dbReference type="Proteomes" id="UP000887116"/>
    </source>
</evidence>
<sequence length="284" mass="31869">MGDVIGERSIFHQCLILTLTFGIVTISAKRWRNKQGRPKNPKHPRGHPRVQDLLQAIKIPFVTPGVGFVIGPDGFPAFLLEPEADIKAPYRLYLPPTLFRDFTIGVTLKPSNSNGGYVFAVVNPTETVVQLGLKLVPSGESTVNLTVYYTDVDMHLTSQPLTTFTVPDFLGMWTRIAIRVALNNVTLFYNCEEYASVEIRRIPKKLVFDTASTLYIGQAGSLLAGNYEMKIVLSLSEDYTWQIKSPKRIIYLSSLCTHYAHEILARLLQTTSNFRHNCLAISSY</sequence>
<dbReference type="OrthoDB" id="10060752at2759"/>
<proteinExistence type="predicted"/>
<comment type="caution">
    <text evidence="3">The sequence shown here is derived from an EMBL/GenBank/DDBJ whole genome shotgun (WGS) entry which is preliminary data.</text>
</comment>
<evidence type="ECO:0000256" key="1">
    <source>
        <dbReference type="ARBA" id="ARBA00022737"/>
    </source>
</evidence>
<feature type="domain" description="Thrombospondin-like N-terminal" evidence="2">
    <location>
        <begin position="50"/>
        <end position="235"/>
    </location>
</feature>
<organism evidence="3 4">
    <name type="scientific">Trichonephila clavata</name>
    <name type="common">Joro spider</name>
    <name type="synonym">Nephila clavata</name>
    <dbReference type="NCBI Taxonomy" id="2740835"/>
    <lineage>
        <taxon>Eukaryota</taxon>
        <taxon>Metazoa</taxon>
        <taxon>Ecdysozoa</taxon>
        <taxon>Arthropoda</taxon>
        <taxon>Chelicerata</taxon>
        <taxon>Arachnida</taxon>
        <taxon>Araneae</taxon>
        <taxon>Araneomorphae</taxon>
        <taxon>Entelegynae</taxon>
        <taxon>Araneoidea</taxon>
        <taxon>Nephilidae</taxon>
        <taxon>Trichonephila</taxon>
    </lineage>
</organism>
<name>A0A8X6ITE0_TRICU</name>
<keyword evidence="1" id="KW-0677">Repeat</keyword>
<keyword evidence="4" id="KW-1185">Reference proteome</keyword>
<dbReference type="GO" id="GO:0005581">
    <property type="term" value="C:collagen trimer"/>
    <property type="evidence" value="ECO:0007669"/>
    <property type="project" value="UniProtKB-KW"/>
</dbReference>
<keyword evidence="3" id="KW-0176">Collagen</keyword>
<dbReference type="SMART" id="SM00210">
    <property type="entry name" value="TSPN"/>
    <property type="match status" value="1"/>
</dbReference>
<accession>A0A8X6ITE0</accession>
<dbReference type="SUPFAM" id="SSF49899">
    <property type="entry name" value="Concanavalin A-like lectins/glucanases"/>
    <property type="match status" value="1"/>
</dbReference>
<dbReference type="Proteomes" id="UP000887116">
    <property type="component" value="Unassembled WGS sequence"/>
</dbReference>